<comment type="caution">
    <text evidence="1">The sequence shown here is derived from an EMBL/GenBank/DDBJ whole genome shotgun (WGS) entry which is preliminary data.</text>
</comment>
<dbReference type="EMBL" id="LUUI01000105">
    <property type="protein sequence ID" value="OAI15014.1"/>
    <property type="molecule type" value="Genomic_DNA"/>
</dbReference>
<reference evidence="1 2" key="1">
    <citation type="submission" date="2016-03" db="EMBL/GenBank/DDBJ databases">
        <authorList>
            <person name="Ploux O."/>
        </authorList>
    </citation>
    <scope>NUCLEOTIDE SEQUENCE [LARGE SCALE GENOMIC DNA]</scope>
    <source>
        <strain evidence="1 2">R-45370</strain>
    </source>
</reference>
<protein>
    <recommendedName>
        <fullName evidence="3">Esterase</fullName>
    </recommendedName>
</protein>
<dbReference type="InterPro" id="IPR029058">
    <property type="entry name" value="AB_hydrolase_fold"/>
</dbReference>
<dbReference type="Pfam" id="PF05728">
    <property type="entry name" value="UPF0227"/>
    <property type="match status" value="1"/>
</dbReference>
<gene>
    <name evidence="1" type="ORF">A1359_09885</name>
</gene>
<dbReference type="AlphaFoldDB" id="A0A177NBL5"/>
<keyword evidence="2" id="KW-1185">Reference proteome</keyword>
<evidence type="ECO:0000313" key="2">
    <source>
        <dbReference type="Proteomes" id="UP000078476"/>
    </source>
</evidence>
<dbReference type="Gene3D" id="3.40.50.1820">
    <property type="entry name" value="alpha/beta hydrolase"/>
    <property type="match status" value="1"/>
</dbReference>
<sequence length="204" mass="23418">MKKAIIYLHGFNSASIDLDGNLLTKKEKLLVLQTFCADHDVLFFTPNIDYRDFQNLVEDMLYEWNQFLDQGYEVIFMGSSMGGFASEYLAMKTGSKAIMINPVISPTELLPQFIGVSENLETGQPYEWNQLYCQQYHAYEQELANHSQSIDRTILLDRADELLDVEKTSLKYQSIAQVIVFEAGSHSFEHMRQALPVVEKVIFP</sequence>
<dbReference type="STRING" id="980561.A1359_09885"/>
<accession>A0A177NBL5</accession>
<dbReference type="PANTHER" id="PTHR35602:SF3">
    <property type="entry name" value="ESTERASE YQIA"/>
    <property type="match status" value="1"/>
</dbReference>
<evidence type="ECO:0000313" key="1">
    <source>
        <dbReference type="EMBL" id="OAI15014.1"/>
    </source>
</evidence>
<dbReference type="Proteomes" id="UP000078476">
    <property type="component" value="Unassembled WGS sequence"/>
</dbReference>
<proteinExistence type="predicted"/>
<dbReference type="PANTHER" id="PTHR35602">
    <property type="entry name" value="ESTERASE YQIA-RELATED"/>
    <property type="match status" value="1"/>
</dbReference>
<dbReference type="OrthoDB" id="9814831at2"/>
<dbReference type="SUPFAM" id="SSF53474">
    <property type="entry name" value="alpha/beta-Hydrolases"/>
    <property type="match status" value="1"/>
</dbReference>
<name>A0A177NBL5_9GAMM</name>
<dbReference type="RefSeq" id="WP_066982657.1">
    <property type="nucleotide sequence ID" value="NZ_LUUI01000105.1"/>
</dbReference>
<organism evidence="1 2">
    <name type="scientific">Methylomonas lenta</name>
    <dbReference type="NCBI Taxonomy" id="980561"/>
    <lineage>
        <taxon>Bacteria</taxon>
        <taxon>Pseudomonadati</taxon>
        <taxon>Pseudomonadota</taxon>
        <taxon>Gammaproteobacteria</taxon>
        <taxon>Methylococcales</taxon>
        <taxon>Methylococcaceae</taxon>
        <taxon>Methylomonas</taxon>
    </lineage>
</organism>
<evidence type="ECO:0008006" key="3">
    <source>
        <dbReference type="Google" id="ProtNLM"/>
    </source>
</evidence>
<dbReference type="InterPro" id="IPR008886">
    <property type="entry name" value="UPF0227/Esterase_YqiA"/>
</dbReference>